<keyword evidence="2" id="KW-0378">Hydrolase</keyword>
<keyword evidence="2" id="KW-0255">Endonuclease</keyword>
<accession>A0ABV4WNJ8</accession>
<protein>
    <submittedName>
        <fullName evidence="2">HNH endonuclease</fullName>
    </submittedName>
</protein>
<dbReference type="Proteomes" id="UP001576780">
    <property type="component" value="Unassembled WGS sequence"/>
</dbReference>
<evidence type="ECO:0000313" key="2">
    <source>
        <dbReference type="EMBL" id="MFB2836652.1"/>
    </source>
</evidence>
<sequence length="65" mass="7309">MAAISETLKQQIWAEAGYRCEYCRTSARLVGMPLVIDHIFTVYCTGLTQLVQLVVLLSISEAKKF</sequence>
<evidence type="ECO:0000256" key="1">
    <source>
        <dbReference type="SAM" id="Phobius"/>
    </source>
</evidence>
<keyword evidence="1" id="KW-0812">Transmembrane</keyword>
<reference evidence="2 3" key="1">
    <citation type="submission" date="2024-09" db="EMBL/GenBank/DDBJ databases">
        <title>Floridaenema gen nov. (Aerosakkonemataceae, Aerosakkonematales ord. nov., Cyanobacteria) from benthic tropical and subtropical fresh waters, with the description of four new species.</title>
        <authorList>
            <person name="Moretto J.A."/>
            <person name="Berthold D.E."/>
            <person name="Lefler F.W."/>
            <person name="Huang I.-S."/>
            <person name="Laughinghouse H. IV."/>
        </authorList>
    </citation>
    <scope>NUCLEOTIDE SEQUENCE [LARGE SCALE GENOMIC DNA]</scope>
    <source>
        <strain evidence="2 3">BLCC-F167</strain>
    </source>
</reference>
<dbReference type="GO" id="GO:0004519">
    <property type="term" value="F:endonuclease activity"/>
    <property type="evidence" value="ECO:0007669"/>
    <property type="project" value="UniProtKB-KW"/>
</dbReference>
<dbReference type="EMBL" id="JBHFNT010000164">
    <property type="protein sequence ID" value="MFB2836652.1"/>
    <property type="molecule type" value="Genomic_DNA"/>
</dbReference>
<feature type="transmembrane region" description="Helical" evidence="1">
    <location>
        <begin position="39"/>
        <end position="59"/>
    </location>
</feature>
<proteinExistence type="predicted"/>
<keyword evidence="2" id="KW-0540">Nuclease</keyword>
<gene>
    <name evidence="2" type="ORF">ACE1CA_19145</name>
</gene>
<organism evidence="2 3">
    <name type="scientific">Floridaenema evergladense BLCC-F167</name>
    <dbReference type="NCBI Taxonomy" id="3153639"/>
    <lineage>
        <taxon>Bacteria</taxon>
        <taxon>Bacillati</taxon>
        <taxon>Cyanobacteriota</taxon>
        <taxon>Cyanophyceae</taxon>
        <taxon>Oscillatoriophycideae</taxon>
        <taxon>Aerosakkonematales</taxon>
        <taxon>Aerosakkonemataceae</taxon>
        <taxon>Floridanema</taxon>
        <taxon>Floridanema evergladense</taxon>
    </lineage>
</organism>
<evidence type="ECO:0000313" key="3">
    <source>
        <dbReference type="Proteomes" id="UP001576780"/>
    </source>
</evidence>
<name>A0ABV4WNJ8_9CYAN</name>
<comment type="caution">
    <text evidence="2">The sequence shown here is derived from an EMBL/GenBank/DDBJ whole genome shotgun (WGS) entry which is preliminary data.</text>
</comment>
<keyword evidence="1" id="KW-0472">Membrane</keyword>
<keyword evidence="3" id="KW-1185">Reference proteome</keyword>
<dbReference type="RefSeq" id="WP_413279025.1">
    <property type="nucleotide sequence ID" value="NZ_JBHFNT010000164.1"/>
</dbReference>
<keyword evidence="1" id="KW-1133">Transmembrane helix</keyword>